<organism evidence="2 3">
    <name type="scientific">Vicia faba</name>
    <name type="common">Broad bean</name>
    <name type="synonym">Faba vulgaris</name>
    <dbReference type="NCBI Taxonomy" id="3906"/>
    <lineage>
        <taxon>Eukaryota</taxon>
        <taxon>Viridiplantae</taxon>
        <taxon>Streptophyta</taxon>
        <taxon>Embryophyta</taxon>
        <taxon>Tracheophyta</taxon>
        <taxon>Spermatophyta</taxon>
        <taxon>Magnoliopsida</taxon>
        <taxon>eudicotyledons</taxon>
        <taxon>Gunneridae</taxon>
        <taxon>Pentapetalae</taxon>
        <taxon>rosids</taxon>
        <taxon>fabids</taxon>
        <taxon>Fabales</taxon>
        <taxon>Fabaceae</taxon>
        <taxon>Papilionoideae</taxon>
        <taxon>50 kb inversion clade</taxon>
        <taxon>NPAAA clade</taxon>
        <taxon>Hologalegina</taxon>
        <taxon>IRL clade</taxon>
        <taxon>Fabeae</taxon>
        <taxon>Vicia</taxon>
    </lineage>
</organism>
<feature type="compositionally biased region" description="Acidic residues" evidence="1">
    <location>
        <begin position="69"/>
        <end position="86"/>
    </location>
</feature>
<accession>A0AAV1ANM2</accession>
<sequence>MKIWWKQEDGSFEKDLKPFRNDEDASMLSLFTEKNEWEVEIYIEAKPSTGDLTYMDRLREKNKGQKSLEDDENDGQCSESSDETINDIQFEDNEEERMHDFDEDFGEEVDEGLDEGDNGRDDVDGATHRQQTFSSFATSGMEKEHVIEENYMINELDNGADEDNCDDKPILIRFNEEEPMIKEFNSRLNNNKMKLNEVVSDVRLRFATKITCCKAFKARKISIQIVEGDSNLDGCLFGDNITLDIQPLRIDTSPIKQLTTSKPTSSGVKNFIGKSLAKLSKSTKSPARQPIRAKETTNNLSHDDPRKMVNQAPSVKIKSDRLMTLKTRNIVGPRNNHGYPFVILDKDAEPPFHVTTKRMEPWKDIQKGLTQ</sequence>
<evidence type="ECO:0000313" key="2">
    <source>
        <dbReference type="EMBL" id="CAI8610067.1"/>
    </source>
</evidence>
<dbReference type="EMBL" id="OX451739">
    <property type="protein sequence ID" value="CAI8610067.1"/>
    <property type="molecule type" value="Genomic_DNA"/>
</dbReference>
<name>A0AAV1ANM2_VICFA</name>
<feature type="compositionally biased region" description="Basic and acidic residues" evidence="1">
    <location>
        <begin position="54"/>
        <end position="68"/>
    </location>
</feature>
<dbReference type="Proteomes" id="UP001157006">
    <property type="component" value="Chromosome 4"/>
</dbReference>
<protein>
    <submittedName>
        <fullName evidence="2">Uncharacterized protein</fullName>
    </submittedName>
</protein>
<feature type="region of interest" description="Disordered" evidence="1">
    <location>
        <begin position="52"/>
        <end position="86"/>
    </location>
</feature>
<proteinExistence type="predicted"/>
<reference evidence="2 3" key="1">
    <citation type="submission" date="2023-01" db="EMBL/GenBank/DDBJ databases">
        <authorList>
            <person name="Kreplak J."/>
        </authorList>
    </citation>
    <scope>NUCLEOTIDE SEQUENCE [LARGE SCALE GENOMIC DNA]</scope>
</reference>
<evidence type="ECO:0000256" key="1">
    <source>
        <dbReference type="SAM" id="MobiDB-lite"/>
    </source>
</evidence>
<keyword evidence="3" id="KW-1185">Reference proteome</keyword>
<evidence type="ECO:0000313" key="3">
    <source>
        <dbReference type="Proteomes" id="UP001157006"/>
    </source>
</evidence>
<dbReference type="AlphaFoldDB" id="A0AAV1ANM2"/>
<gene>
    <name evidence="2" type="ORF">VFH_IV164200</name>
</gene>
<feature type="region of interest" description="Disordered" evidence="1">
    <location>
        <begin position="279"/>
        <end position="307"/>
    </location>
</feature>